<dbReference type="STRING" id="92696.A0A4R0RKC5"/>
<evidence type="ECO:0000313" key="3">
    <source>
        <dbReference type="EMBL" id="TCD62764.1"/>
    </source>
</evidence>
<proteinExistence type="predicted"/>
<reference evidence="3 4" key="1">
    <citation type="submission" date="2018-11" db="EMBL/GenBank/DDBJ databases">
        <title>Genome assembly of Steccherinum ochraceum LE-BIN_3174, the white-rot fungus of the Steccherinaceae family (The Residual Polyporoid clade, Polyporales, Basidiomycota).</title>
        <authorList>
            <person name="Fedorova T.V."/>
            <person name="Glazunova O.A."/>
            <person name="Landesman E.O."/>
            <person name="Moiseenko K.V."/>
            <person name="Psurtseva N.V."/>
            <person name="Savinova O.S."/>
            <person name="Shakhova N.V."/>
            <person name="Tyazhelova T.V."/>
            <person name="Vasina D.V."/>
        </authorList>
    </citation>
    <scope>NUCLEOTIDE SEQUENCE [LARGE SCALE GENOMIC DNA]</scope>
    <source>
        <strain evidence="3 4">LE-BIN_3174</strain>
    </source>
</reference>
<feature type="signal peptide" evidence="2">
    <location>
        <begin position="1"/>
        <end position="17"/>
    </location>
</feature>
<keyword evidence="4" id="KW-1185">Reference proteome</keyword>
<evidence type="ECO:0000256" key="1">
    <source>
        <dbReference type="SAM" id="MobiDB-lite"/>
    </source>
</evidence>
<organism evidence="3 4">
    <name type="scientific">Steccherinum ochraceum</name>
    <dbReference type="NCBI Taxonomy" id="92696"/>
    <lineage>
        <taxon>Eukaryota</taxon>
        <taxon>Fungi</taxon>
        <taxon>Dikarya</taxon>
        <taxon>Basidiomycota</taxon>
        <taxon>Agaricomycotina</taxon>
        <taxon>Agaricomycetes</taxon>
        <taxon>Polyporales</taxon>
        <taxon>Steccherinaceae</taxon>
        <taxon>Steccherinum</taxon>
    </lineage>
</organism>
<dbReference type="AlphaFoldDB" id="A0A4R0RKC5"/>
<dbReference type="EMBL" id="RWJN01000347">
    <property type="protein sequence ID" value="TCD62764.1"/>
    <property type="molecule type" value="Genomic_DNA"/>
</dbReference>
<keyword evidence="2" id="KW-0732">Signal</keyword>
<feature type="chain" id="PRO_5020396905" evidence="2">
    <location>
        <begin position="18"/>
        <end position="369"/>
    </location>
</feature>
<feature type="region of interest" description="Disordered" evidence="1">
    <location>
        <begin position="272"/>
        <end position="340"/>
    </location>
</feature>
<evidence type="ECO:0000313" key="4">
    <source>
        <dbReference type="Proteomes" id="UP000292702"/>
    </source>
</evidence>
<accession>A0A4R0RKC5</accession>
<dbReference type="Proteomes" id="UP000292702">
    <property type="component" value="Unassembled WGS sequence"/>
</dbReference>
<protein>
    <submittedName>
        <fullName evidence="3">Uncharacterized protein</fullName>
    </submittedName>
</protein>
<feature type="compositionally biased region" description="Low complexity" evidence="1">
    <location>
        <begin position="272"/>
        <end position="332"/>
    </location>
</feature>
<sequence length="369" mass="37133">MLSLVSIVASLVAVAHAQSYSATYLPSNAPDHSEQGQAGTNKCGNGQSQNSTCQNAYINSVDDFCLFAPPEPGPTSTIGDSERIEVSWCIKGGYGTRIIPDGAITGAHFVKTPDFVQITGVGDLTKLNIPKGDSGGELDPHGADGNGNPIGGLVFSSAFGDLQQLHEWTNYMSDSMFCFRACKEGPQAPTFCQHVYDVMGCQWNMPANYNAGTFERCVGDSGEPMGVYGGSTFHQGQPATPDAHPAPSSSQCTTLSTIGNGLAASSTSAAANATTTSSGSSSGSSGSSSPSKDTTSSPSGTASPGSSLTSTTAAQSTGGSSSGASQTSTGGQPANTGASQNNAASAVDAKFGVYLTILAASALGAILMA</sequence>
<evidence type="ECO:0000256" key="2">
    <source>
        <dbReference type="SAM" id="SignalP"/>
    </source>
</evidence>
<comment type="caution">
    <text evidence="3">The sequence shown here is derived from an EMBL/GenBank/DDBJ whole genome shotgun (WGS) entry which is preliminary data.</text>
</comment>
<feature type="region of interest" description="Disordered" evidence="1">
    <location>
        <begin position="228"/>
        <end position="255"/>
    </location>
</feature>
<gene>
    <name evidence="3" type="ORF">EIP91_006436</name>
</gene>
<dbReference type="OrthoDB" id="2564904at2759"/>
<name>A0A4R0RKC5_9APHY</name>